<dbReference type="Proteomes" id="UP000054516">
    <property type="component" value="Unassembled WGS sequence"/>
</dbReference>
<dbReference type="PANTHER" id="PTHR11786:SF0">
    <property type="entry name" value="ARYLAMINE N-ACETYLTRANSFERASE 4-RELATED"/>
    <property type="match status" value="1"/>
</dbReference>
<dbReference type="SUPFAM" id="SSF54001">
    <property type="entry name" value="Cysteine proteinases"/>
    <property type="match status" value="1"/>
</dbReference>
<evidence type="ECO:0000256" key="1">
    <source>
        <dbReference type="ARBA" id="ARBA00006547"/>
    </source>
</evidence>
<sequence length="328" mass="37220">MAMPSSAYTREQIDQFLDHIQLPEKYRHAPPSYELLKTLHTYMLAAVPYENLAIHYNPAHAVEIDPQHLFRKIVGGGRGRGRGRGGYCMENAILYNHVLVGLGFDAYTAGVRTRLREGGVPRGDFPGWVHIVSIVDIAGQRYHVDIAFGGDCATLPLPLVDGLVHRNLGAQQVRLVRDWIPTQLRRTEDAKLWIYQYRNGPDLEWNSFYCFPLVEFMPNDWEVVNVFASTSPRCWQVKTVIAIKFLRRPREREGSDGDGDGNGEGEEETYGKRMLVNDVIKENLGGRTSVIYECKDEADRVAALEKYFDIRLTDEEKNGIVGWPTALP</sequence>
<organism evidence="2">
    <name type="scientific">Rosellinia necatrix</name>
    <name type="common">White root-rot fungus</name>
    <dbReference type="NCBI Taxonomy" id="77044"/>
    <lineage>
        <taxon>Eukaryota</taxon>
        <taxon>Fungi</taxon>
        <taxon>Dikarya</taxon>
        <taxon>Ascomycota</taxon>
        <taxon>Pezizomycotina</taxon>
        <taxon>Sordariomycetes</taxon>
        <taxon>Xylariomycetidae</taxon>
        <taxon>Xylariales</taxon>
        <taxon>Xylariaceae</taxon>
        <taxon>Rosellinia</taxon>
    </lineage>
</organism>
<keyword evidence="2" id="KW-0808">Transferase</keyword>
<dbReference type="Gene3D" id="3.30.2140.20">
    <property type="match status" value="1"/>
</dbReference>
<dbReference type="EMBL" id="DF977463">
    <property type="protein sequence ID" value="GAP86262.1"/>
    <property type="molecule type" value="Genomic_DNA"/>
</dbReference>
<protein>
    <submittedName>
        <fullName evidence="2">Putative arylamine N-acetyltransferase</fullName>
    </submittedName>
</protein>
<dbReference type="InterPro" id="IPR053710">
    <property type="entry name" value="Arylamine_NAT_domain_sf"/>
</dbReference>
<name>A0A1W2TE36_ROSNE</name>
<dbReference type="InterPro" id="IPR001447">
    <property type="entry name" value="Arylamine_N-AcTrfase"/>
</dbReference>
<keyword evidence="3" id="KW-1185">Reference proteome</keyword>
<dbReference type="Pfam" id="PF00797">
    <property type="entry name" value="Acetyltransf_2"/>
    <property type="match status" value="1"/>
</dbReference>
<dbReference type="OMA" id="YMTGVRN"/>
<comment type="similarity">
    <text evidence="1">Belongs to the arylamine N-acetyltransferase family.</text>
</comment>
<dbReference type="InterPro" id="IPR038765">
    <property type="entry name" value="Papain-like_cys_pep_sf"/>
</dbReference>
<gene>
    <name evidence="2" type="ORF">SAMD00023353_1801530</name>
</gene>
<dbReference type="AlphaFoldDB" id="A0A1W2TE36"/>
<dbReference type="PANTHER" id="PTHR11786">
    <property type="entry name" value="N-HYDROXYARYLAMINE O-ACETYLTRANSFERASE"/>
    <property type="match status" value="1"/>
</dbReference>
<evidence type="ECO:0000313" key="3">
    <source>
        <dbReference type="Proteomes" id="UP000054516"/>
    </source>
</evidence>
<dbReference type="GO" id="GO:0016407">
    <property type="term" value="F:acetyltransferase activity"/>
    <property type="evidence" value="ECO:0007669"/>
    <property type="project" value="InterPro"/>
</dbReference>
<dbReference type="OrthoDB" id="10260017at2759"/>
<accession>A0A1W2TE36</accession>
<reference evidence="2" key="1">
    <citation type="submission" date="2016-03" db="EMBL/GenBank/DDBJ databases">
        <title>Draft genome sequence of Rosellinia necatrix.</title>
        <authorList>
            <person name="Kanematsu S."/>
        </authorList>
    </citation>
    <scope>NUCLEOTIDE SEQUENCE [LARGE SCALE GENOMIC DNA]</scope>
    <source>
        <strain evidence="2">W97</strain>
    </source>
</reference>
<evidence type="ECO:0000313" key="2">
    <source>
        <dbReference type="EMBL" id="GAP86262.1"/>
    </source>
</evidence>
<proteinExistence type="inferred from homology"/>
<dbReference type="STRING" id="77044.A0A1W2TE36"/>